<evidence type="ECO:0000256" key="1">
    <source>
        <dbReference type="ARBA" id="ARBA00009013"/>
    </source>
</evidence>
<gene>
    <name evidence="4" type="ORF">H9872_02960</name>
</gene>
<evidence type="ECO:0000256" key="2">
    <source>
        <dbReference type="RuleBase" id="RU003749"/>
    </source>
</evidence>
<evidence type="ECO:0000313" key="5">
    <source>
        <dbReference type="Proteomes" id="UP000824229"/>
    </source>
</evidence>
<dbReference type="PANTHER" id="PTHR33495:SF2">
    <property type="entry name" value="ANTI-SIGMA FACTOR ANTAGONIST TM_1081-RELATED"/>
    <property type="match status" value="1"/>
</dbReference>
<dbReference type="InterPro" id="IPR003658">
    <property type="entry name" value="Anti-sigma_ant"/>
</dbReference>
<evidence type="ECO:0000313" key="4">
    <source>
        <dbReference type="EMBL" id="MBU3803707.1"/>
    </source>
</evidence>
<dbReference type="PANTHER" id="PTHR33495">
    <property type="entry name" value="ANTI-SIGMA FACTOR ANTAGONIST TM_1081-RELATED-RELATED"/>
    <property type="match status" value="1"/>
</dbReference>
<dbReference type="InterPro" id="IPR036513">
    <property type="entry name" value="STAS_dom_sf"/>
</dbReference>
<dbReference type="CDD" id="cd07043">
    <property type="entry name" value="STAS_anti-anti-sigma_factors"/>
    <property type="match status" value="1"/>
</dbReference>
<protein>
    <recommendedName>
        <fullName evidence="2">Anti-sigma factor antagonist</fullName>
    </recommendedName>
</protein>
<dbReference type="EMBL" id="JAHLFQ010000057">
    <property type="protein sequence ID" value="MBU3803707.1"/>
    <property type="molecule type" value="Genomic_DNA"/>
</dbReference>
<dbReference type="AlphaFoldDB" id="A0A9E2KBE8"/>
<accession>A0A9E2KBE8</accession>
<evidence type="ECO:0000259" key="3">
    <source>
        <dbReference type="PROSITE" id="PS50801"/>
    </source>
</evidence>
<dbReference type="NCBIfam" id="TIGR00377">
    <property type="entry name" value="ant_ant_sig"/>
    <property type="match status" value="1"/>
</dbReference>
<comment type="caution">
    <text evidence="4">The sequence shown here is derived from an EMBL/GenBank/DDBJ whole genome shotgun (WGS) entry which is preliminary data.</text>
</comment>
<dbReference type="Gene3D" id="3.30.750.24">
    <property type="entry name" value="STAS domain"/>
    <property type="match status" value="1"/>
</dbReference>
<dbReference type="SUPFAM" id="SSF52091">
    <property type="entry name" value="SpoIIaa-like"/>
    <property type="match status" value="1"/>
</dbReference>
<dbReference type="Proteomes" id="UP000824229">
    <property type="component" value="Unassembled WGS sequence"/>
</dbReference>
<organism evidence="4 5">
    <name type="scientific">Candidatus Cellulosilyticum pullistercoris</name>
    <dbReference type="NCBI Taxonomy" id="2838521"/>
    <lineage>
        <taxon>Bacteria</taxon>
        <taxon>Bacillati</taxon>
        <taxon>Bacillota</taxon>
        <taxon>Clostridia</taxon>
        <taxon>Lachnospirales</taxon>
        <taxon>Cellulosilyticaceae</taxon>
        <taxon>Cellulosilyticum</taxon>
    </lineage>
</organism>
<name>A0A9E2KBE8_9FIRM</name>
<comment type="similarity">
    <text evidence="1 2">Belongs to the anti-sigma-factor antagonist family.</text>
</comment>
<reference evidence="4" key="2">
    <citation type="submission" date="2021-04" db="EMBL/GenBank/DDBJ databases">
        <authorList>
            <person name="Gilroy R."/>
        </authorList>
    </citation>
    <scope>NUCLEOTIDE SEQUENCE</scope>
    <source>
        <strain evidence="4">B5-657</strain>
    </source>
</reference>
<sequence>MEFYMLDSTLIVALTGEIDHHTCVAIREAVDKTYQKKRAKNLLFDFEKVTFMDSSGIGMLMGRYRVVAIGGGKIGLYNVPKDIEKVLKMANIYKLMKAYSNKQEALKELA</sequence>
<proteinExistence type="inferred from homology"/>
<dbReference type="Pfam" id="PF01740">
    <property type="entry name" value="STAS"/>
    <property type="match status" value="1"/>
</dbReference>
<feature type="domain" description="STAS" evidence="3">
    <location>
        <begin position="1"/>
        <end position="109"/>
    </location>
</feature>
<dbReference type="GO" id="GO:0043856">
    <property type="term" value="F:anti-sigma factor antagonist activity"/>
    <property type="evidence" value="ECO:0007669"/>
    <property type="project" value="InterPro"/>
</dbReference>
<reference evidence="4" key="1">
    <citation type="journal article" date="2021" name="PeerJ">
        <title>Extensive microbial diversity within the chicken gut microbiome revealed by metagenomics and culture.</title>
        <authorList>
            <person name="Gilroy R."/>
            <person name="Ravi A."/>
            <person name="Getino M."/>
            <person name="Pursley I."/>
            <person name="Horton D.L."/>
            <person name="Alikhan N.F."/>
            <person name="Baker D."/>
            <person name="Gharbi K."/>
            <person name="Hall N."/>
            <person name="Watson M."/>
            <person name="Adriaenssens E.M."/>
            <person name="Foster-Nyarko E."/>
            <person name="Jarju S."/>
            <person name="Secka A."/>
            <person name="Antonio M."/>
            <person name="Oren A."/>
            <person name="Chaudhuri R.R."/>
            <person name="La Ragione R."/>
            <person name="Hildebrand F."/>
            <person name="Pallen M.J."/>
        </authorList>
    </citation>
    <scope>NUCLEOTIDE SEQUENCE</scope>
    <source>
        <strain evidence="4">B5-657</strain>
    </source>
</reference>
<dbReference type="PROSITE" id="PS50801">
    <property type="entry name" value="STAS"/>
    <property type="match status" value="1"/>
</dbReference>
<dbReference type="InterPro" id="IPR002645">
    <property type="entry name" value="STAS_dom"/>
</dbReference>